<evidence type="ECO:0000256" key="2">
    <source>
        <dbReference type="ARBA" id="ARBA00022454"/>
    </source>
</evidence>
<evidence type="ECO:0000256" key="1">
    <source>
        <dbReference type="ARBA" id="ARBA00004629"/>
    </source>
</evidence>
<dbReference type="GO" id="GO:0005524">
    <property type="term" value="F:ATP binding"/>
    <property type="evidence" value="ECO:0007669"/>
    <property type="project" value="InterPro"/>
</dbReference>
<dbReference type="SMART" id="SM00777">
    <property type="entry name" value="Mad3_BUB1_I"/>
    <property type="match status" value="1"/>
</dbReference>
<dbReference type="InterPro" id="IPR013212">
    <property type="entry name" value="Mad3/Bub1_I"/>
</dbReference>
<dbReference type="Pfam" id="PF00069">
    <property type="entry name" value="Pkinase"/>
    <property type="match status" value="1"/>
</dbReference>
<dbReference type="Proteomes" id="UP000654370">
    <property type="component" value="Unassembled WGS sequence"/>
</dbReference>
<gene>
    <name evidence="7" type="ORF">INT43_007229</name>
</gene>
<sequence>MTTTNVTTTIIIPHKISNTIDVAQYLDRMDDPITHYDNEIRRILKYHSSEDVRHLDTQLLSVLKAAIFYIQKQERYRNDPRYLRIWLMYAAYYDDPMHVYSFLARISIGTYLGAFYETVADYLEKCNRCLEALTVLSVGVLLHAEPQKRLKQKKLACQAKHASVIGPKLSDELHANSMSTQPKHNSHNRLFTWDEWASESSEQILRQYQLIMGAPASDNHREKGHEWWDAVAWPKASTPKKSVYLKSSSGNHISFEESRAKKVGYLDQNFSQGKTAVKQTVLTSLHQGRDIHKSSRGLERFRSSPNETSRIASAQAADMNCDSLQRIIGALSPLGSHRERNLCTAHKCEQTNTLKGQNPQKVEASTRNLLSDAVVMDNEFFRRMAAAAKDLLYQDQNYINRTSEAMPLKSKFRLIHSFRAFHKFMLKLSPYSLSVTAFIAQGGNAKVFMATDMDGSVHGMKIESPPSAYEYCIIKSLRTALGSVASSYIVQPVSFHHYKDAGCLLMEYCSQGTLLNAVNLIRKAKMDNQSTTGMDETLAMFLTMRLLQIVIALHQHGFVHGDLKADNVMVNFEVVNENIATSSSMSTKYVGKDDAYWSLKHIKLIDFGKAIDTNLFPKGQRFLKCWQTNKHDDAPQVHANKEWEPWIVDYWGMAKTVHCLLFGLDMQVSQKCGHYNICQRPKRWWDEGFWNKFFRVLLNPGVDLPITNVLIAFQDELKTILTDRENKNRLRHSVLQLQQLL</sequence>
<dbReference type="GO" id="GO:0005634">
    <property type="term" value="C:nucleus"/>
    <property type="evidence" value="ECO:0007669"/>
    <property type="project" value="TreeGrafter"/>
</dbReference>
<protein>
    <submittedName>
        <fullName evidence="7">Uncharacterized protein</fullName>
    </submittedName>
</protein>
<evidence type="ECO:0000256" key="3">
    <source>
        <dbReference type="ARBA" id="ARBA00022838"/>
    </source>
</evidence>
<dbReference type="InterPro" id="IPR008271">
    <property type="entry name" value="Ser/Thr_kinase_AS"/>
</dbReference>
<name>A0A8H7UHV7_MORIS</name>
<keyword evidence="4" id="KW-0137">Centromere</keyword>
<evidence type="ECO:0000256" key="4">
    <source>
        <dbReference type="ARBA" id="ARBA00023328"/>
    </source>
</evidence>
<evidence type="ECO:0000259" key="6">
    <source>
        <dbReference type="PROSITE" id="PS51489"/>
    </source>
</evidence>
<dbReference type="PANTHER" id="PTHR14030:SF4">
    <property type="entry name" value="BUB1 KINASE, ISOFORM A-RELATED"/>
    <property type="match status" value="1"/>
</dbReference>
<dbReference type="GO" id="GO:0004672">
    <property type="term" value="F:protein kinase activity"/>
    <property type="evidence" value="ECO:0007669"/>
    <property type="project" value="InterPro"/>
</dbReference>
<dbReference type="PROSITE" id="PS51489">
    <property type="entry name" value="BUB1_N"/>
    <property type="match status" value="1"/>
</dbReference>
<dbReference type="Pfam" id="PF08311">
    <property type="entry name" value="Mad3_BUB1_I"/>
    <property type="match status" value="1"/>
</dbReference>
<dbReference type="PANTHER" id="PTHR14030">
    <property type="entry name" value="MITOTIC CHECKPOINT SERINE/THREONINE-PROTEIN KINASE BUB1"/>
    <property type="match status" value="1"/>
</dbReference>
<dbReference type="OrthoDB" id="2406597at2759"/>
<dbReference type="InterPro" id="IPR011009">
    <property type="entry name" value="Kinase-like_dom_sf"/>
</dbReference>
<feature type="domain" description="Protein kinase" evidence="5">
    <location>
        <begin position="433"/>
        <end position="741"/>
    </location>
</feature>
<dbReference type="SMART" id="SM00220">
    <property type="entry name" value="S_TKc"/>
    <property type="match status" value="1"/>
</dbReference>
<dbReference type="PROSITE" id="PS50011">
    <property type="entry name" value="PROTEIN_KINASE_DOM"/>
    <property type="match status" value="1"/>
</dbReference>
<evidence type="ECO:0000313" key="7">
    <source>
        <dbReference type="EMBL" id="KAG2182302.1"/>
    </source>
</evidence>
<dbReference type="GO" id="GO:0032991">
    <property type="term" value="C:protein-containing complex"/>
    <property type="evidence" value="ECO:0007669"/>
    <property type="project" value="UniProtKB-ARBA"/>
</dbReference>
<comment type="caution">
    <text evidence="7">The sequence shown here is derived from an EMBL/GenBank/DDBJ whole genome shotgun (WGS) entry which is preliminary data.</text>
</comment>
<comment type="subcellular location">
    <subcellularLocation>
        <location evidence="1">Chromosome</location>
        <location evidence="1">Centromere</location>
        <location evidence="1">Kinetochore</location>
    </subcellularLocation>
</comment>
<organism evidence="7 8">
    <name type="scientific">Mortierella isabellina</name>
    <name type="common">Filamentous fungus</name>
    <name type="synonym">Umbelopsis isabellina</name>
    <dbReference type="NCBI Taxonomy" id="91625"/>
    <lineage>
        <taxon>Eukaryota</taxon>
        <taxon>Fungi</taxon>
        <taxon>Fungi incertae sedis</taxon>
        <taxon>Mucoromycota</taxon>
        <taxon>Mucoromycotina</taxon>
        <taxon>Umbelopsidomycetes</taxon>
        <taxon>Umbelopsidales</taxon>
        <taxon>Umbelopsidaceae</taxon>
        <taxon>Umbelopsis</taxon>
    </lineage>
</organism>
<keyword evidence="3" id="KW-0995">Kinetochore</keyword>
<feature type="domain" description="BUB1 N-terminal" evidence="6">
    <location>
        <begin position="18"/>
        <end position="187"/>
    </location>
</feature>
<dbReference type="GO" id="GO:0000776">
    <property type="term" value="C:kinetochore"/>
    <property type="evidence" value="ECO:0007669"/>
    <property type="project" value="UniProtKB-KW"/>
</dbReference>
<dbReference type="GO" id="GO:0007094">
    <property type="term" value="P:mitotic spindle assembly checkpoint signaling"/>
    <property type="evidence" value="ECO:0007669"/>
    <property type="project" value="InterPro"/>
</dbReference>
<dbReference type="Gene3D" id="1.10.510.10">
    <property type="entry name" value="Transferase(Phosphotransferase) domain 1"/>
    <property type="match status" value="1"/>
</dbReference>
<proteinExistence type="predicted"/>
<dbReference type="GO" id="GO:0051754">
    <property type="term" value="P:meiotic sister chromatid cohesion, centromeric"/>
    <property type="evidence" value="ECO:0007669"/>
    <property type="project" value="TreeGrafter"/>
</dbReference>
<dbReference type="PROSITE" id="PS00108">
    <property type="entry name" value="PROTEIN_KINASE_ST"/>
    <property type="match status" value="1"/>
</dbReference>
<dbReference type="EMBL" id="JAEPQZ010000004">
    <property type="protein sequence ID" value="KAG2182302.1"/>
    <property type="molecule type" value="Genomic_DNA"/>
</dbReference>
<dbReference type="InterPro" id="IPR000719">
    <property type="entry name" value="Prot_kinase_dom"/>
</dbReference>
<dbReference type="AlphaFoldDB" id="A0A8H7UHV7"/>
<keyword evidence="2" id="KW-0158">Chromosome</keyword>
<dbReference type="SUPFAM" id="SSF56112">
    <property type="entry name" value="Protein kinase-like (PK-like)"/>
    <property type="match status" value="1"/>
</dbReference>
<evidence type="ECO:0000313" key="8">
    <source>
        <dbReference type="Proteomes" id="UP000654370"/>
    </source>
</evidence>
<keyword evidence="8" id="KW-1185">Reference proteome</keyword>
<dbReference type="Gene3D" id="1.25.40.430">
    <property type="match status" value="1"/>
</dbReference>
<dbReference type="InterPro" id="IPR015661">
    <property type="entry name" value="Bub1/Mad3"/>
</dbReference>
<reference evidence="7" key="1">
    <citation type="submission" date="2020-12" db="EMBL/GenBank/DDBJ databases">
        <title>Metabolic potential, ecology and presence of endohyphal bacteria is reflected in genomic diversity of Mucoromycotina.</title>
        <authorList>
            <person name="Muszewska A."/>
            <person name="Okrasinska A."/>
            <person name="Steczkiewicz K."/>
            <person name="Drgas O."/>
            <person name="Orlowska M."/>
            <person name="Perlinska-Lenart U."/>
            <person name="Aleksandrzak-Piekarczyk T."/>
            <person name="Szatraj K."/>
            <person name="Zielenkiewicz U."/>
            <person name="Pilsyk S."/>
            <person name="Malc E."/>
            <person name="Mieczkowski P."/>
            <person name="Kruszewska J.S."/>
            <person name="Biernat P."/>
            <person name="Pawlowska J."/>
        </authorList>
    </citation>
    <scope>NUCLEOTIDE SEQUENCE</scope>
    <source>
        <strain evidence="7">WA0000067209</strain>
    </source>
</reference>
<evidence type="ECO:0000259" key="5">
    <source>
        <dbReference type="PROSITE" id="PS50011"/>
    </source>
</evidence>
<accession>A0A8H7UHV7</accession>